<proteinExistence type="predicted"/>
<dbReference type="STRING" id="483216.BACEGG_00590"/>
<protein>
    <submittedName>
        <fullName evidence="2">Mor transcription activator domain-containing protein</fullName>
    </submittedName>
</protein>
<organism evidence="2 3">
    <name type="scientific">Bacteroides eggerthii</name>
    <dbReference type="NCBI Taxonomy" id="28111"/>
    <lineage>
        <taxon>Bacteria</taxon>
        <taxon>Pseudomonadati</taxon>
        <taxon>Bacteroidota</taxon>
        <taxon>Bacteroidia</taxon>
        <taxon>Bacteroidales</taxon>
        <taxon>Bacteroidaceae</taxon>
        <taxon>Bacteroides</taxon>
    </lineage>
</organism>
<evidence type="ECO:0000313" key="2">
    <source>
        <dbReference type="EMBL" id="SUV43890.1"/>
    </source>
</evidence>
<reference evidence="2 3" key="1">
    <citation type="submission" date="2018-06" db="EMBL/GenBank/DDBJ databases">
        <authorList>
            <consortium name="Pathogen Informatics"/>
            <person name="Doyle S."/>
        </authorList>
    </citation>
    <scope>NUCLEOTIDE SEQUENCE [LARGE SCALE GENOMIC DNA]</scope>
    <source>
        <strain evidence="2 3">NCTC11155</strain>
    </source>
</reference>
<dbReference type="EMBL" id="UFSX01000002">
    <property type="protein sequence ID" value="SUV43890.1"/>
    <property type="molecule type" value="Genomic_DNA"/>
</dbReference>
<dbReference type="OrthoDB" id="1037067at2"/>
<sequence>MTLFEILNLNKELLELLAEMGSKPDDYKYISLYKEYEKMRNTGDKVTYCVTVLSARHGVCERKVYEIIGRFKKKCMHHAV</sequence>
<name>A0A380ZBQ8_9BACE</name>
<evidence type="ECO:0000313" key="3">
    <source>
        <dbReference type="Proteomes" id="UP000254424"/>
    </source>
</evidence>
<dbReference type="EMBL" id="UFSX01000001">
    <property type="protein sequence ID" value="SUV30015.1"/>
    <property type="molecule type" value="Genomic_DNA"/>
</dbReference>
<evidence type="ECO:0000313" key="1">
    <source>
        <dbReference type="EMBL" id="SUV30015.1"/>
    </source>
</evidence>
<accession>A0A380ZBQ8</accession>
<dbReference type="RefSeq" id="WP_004288870.1">
    <property type="nucleotide sequence ID" value="NZ_CABKNQ010000020.1"/>
</dbReference>
<dbReference type="GeneID" id="93071898"/>
<gene>
    <name evidence="1" type="ORF">NCTC11155_02012</name>
    <name evidence="2" type="ORF">NCTC11155_03299</name>
</gene>
<dbReference type="AlphaFoldDB" id="A0A380ZBQ8"/>
<dbReference type="Proteomes" id="UP000254424">
    <property type="component" value="Unassembled WGS sequence"/>
</dbReference>